<dbReference type="EMBL" id="BJTZ01000001">
    <property type="protein sequence ID" value="GEK12228.1"/>
    <property type="molecule type" value="Genomic_DNA"/>
</dbReference>
<dbReference type="AlphaFoldDB" id="A0A510UCC3"/>
<evidence type="ECO:0000256" key="3">
    <source>
        <dbReference type="HAMAP-Rule" id="MF_01172"/>
    </source>
</evidence>
<keyword evidence="2 3" id="KW-0378">Hydrolase</keyword>
<comment type="function">
    <text evidence="3">Catalyzes the hydrolysis of N(2)-succinylarginine into N(2)-succinylornithine, ammonia and CO(2).</text>
</comment>
<dbReference type="GO" id="GO:0019544">
    <property type="term" value="P:L-arginine catabolic process to L-glutamate"/>
    <property type="evidence" value="ECO:0007669"/>
    <property type="project" value="UniProtKB-UniRule"/>
</dbReference>
<proteinExistence type="inferred from homology"/>
<dbReference type="InterPro" id="IPR037031">
    <property type="entry name" value="AstB_sf"/>
</dbReference>
<accession>A0A510UCC3</accession>
<dbReference type="NCBIfam" id="NF009789">
    <property type="entry name" value="PRK13281.1"/>
    <property type="match status" value="1"/>
</dbReference>
<dbReference type="NCBIfam" id="TIGR03241">
    <property type="entry name" value="arg_catab_astB"/>
    <property type="match status" value="1"/>
</dbReference>
<evidence type="ECO:0000256" key="1">
    <source>
        <dbReference type="ARBA" id="ARBA00022503"/>
    </source>
</evidence>
<evidence type="ECO:0000313" key="5">
    <source>
        <dbReference type="EMBL" id="GEK12228.1"/>
    </source>
</evidence>
<comment type="caution">
    <text evidence="5">The sequence shown here is derived from an EMBL/GenBank/DDBJ whole genome shotgun (WGS) entry which is preliminary data.</text>
</comment>
<evidence type="ECO:0000256" key="2">
    <source>
        <dbReference type="ARBA" id="ARBA00022801"/>
    </source>
</evidence>
<feature type="binding site" evidence="3">
    <location>
        <position position="256"/>
    </location>
    <ligand>
        <name>substrate</name>
    </ligand>
</feature>
<comment type="subunit">
    <text evidence="3">Homodimer.</text>
</comment>
<evidence type="ECO:0000256" key="4">
    <source>
        <dbReference type="NCBIfam" id="TIGR03241"/>
    </source>
</evidence>
<feature type="binding site" evidence="3">
    <location>
        <begin position="141"/>
        <end position="142"/>
    </location>
    <ligand>
        <name>substrate</name>
    </ligand>
</feature>
<organism evidence="5 6">
    <name type="scientific">Aliivibrio fischeri</name>
    <name type="common">Vibrio fischeri</name>
    <dbReference type="NCBI Taxonomy" id="668"/>
    <lineage>
        <taxon>Bacteria</taxon>
        <taxon>Pseudomonadati</taxon>
        <taxon>Pseudomonadota</taxon>
        <taxon>Gammaproteobacteria</taxon>
        <taxon>Vibrionales</taxon>
        <taxon>Vibrionaceae</taxon>
        <taxon>Aliivibrio</taxon>
    </lineage>
</organism>
<feature type="active site" evidence="3">
    <location>
        <position position="178"/>
    </location>
</feature>
<feature type="binding site" evidence="3">
    <location>
        <begin position="23"/>
        <end position="32"/>
    </location>
    <ligand>
        <name>substrate</name>
    </ligand>
</feature>
<feature type="binding site" evidence="3">
    <location>
        <position position="366"/>
    </location>
    <ligand>
        <name>substrate</name>
    </ligand>
</feature>
<dbReference type="PANTHER" id="PTHR30420:SF2">
    <property type="entry name" value="N-SUCCINYLARGININE DIHYDROLASE"/>
    <property type="match status" value="1"/>
</dbReference>
<dbReference type="Proteomes" id="UP000321787">
    <property type="component" value="Unassembled WGS sequence"/>
</dbReference>
<evidence type="ECO:0000313" key="6">
    <source>
        <dbReference type="Proteomes" id="UP000321787"/>
    </source>
</evidence>
<dbReference type="EC" id="3.5.3.23" evidence="3 4"/>
<keyword evidence="1 3" id="KW-0056">Arginine metabolism</keyword>
<comment type="catalytic activity">
    <reaction evidence="3">
        <text>N(2)-succinyl-L-arginine + 2 H2O + 2 H(+) = N(2)-succinyl-L-ornithine + 2 NH4(+) + CO2</text>
        <dbReference type="Rhea" id="RHEA:19533"/>
        <dbReference type="ChEBI" id="CHEBI:15377"/>
        <dbReference type="ChEBI" id="CHEBI:15378"/>
        <dbReference type="ChEBI" id="CHEBI:16526"/>
        <dbReference type="ChEBI" id="CHEBI:28938"/>
        <dbReference type="ChEBI" id="CHEBI:58241"/>
        <dbReference type="ChEBI" id="CHEBI:58514"/>
        <dbReference type="EC" id="3.5.3.23"/>
    </reaction>
</comment>
<dbReference type="SUPFAM" id="SSF55909">
    <property type="entry name" value="Pentein"/>
    <property type="match status" value="1"/>
</dbReference>
<comment type="similarity">
    <text evidence="3">Belongs to the succinylarginine dihydrolase family.</text>
</comment>
<sequence>MREYMKAVESNFDGLVGPTHNYSGLSVGNIASKSNQSGVSNPKQAVKQGLEKMKALHDMGFVQGVLAPQERPDIHTLRRLGFSGSDSEVLKKSYQYSPQLLAACSSASSMWTANAGTVSPSADTTDGKVHFTPANLINKFHRSIEDQVTGNILKATFSDEEHFVHHQALPHSDYFGDEGAANHTRFCREYGEQGVEFFVFGKSAFNESYLAPKKYPARQTLEASEAIARTHGLREQFTVFAQQNPDVIDQGVFHNDVIAVGNKNTLFCHQQAFLNQEKVKSDLSASYGSGFNVIEVPTDKVSVQDAVETYLFNSQLITKTDGTTLIILPEHCRQNSRVWAYLNELVEQKRGIDELHTFDLKQSMQNGGGPACLRLRVVLNEAEQKAINQHTLMSEELFTTLNLWADKHYRDRIEDKDLADPQLLVESRAALDELTQIMHLGSIYPFQK</sequence>
<feature type="binding site" evidence="3">
    <location>
        <position position="218"/>
    </location>
    <ligand>
        <name>substrate</name>
    </ligand>
</feature>
<protein>
    <recommendedName>
        <fullName evidence="3 4">N-succinylarginine dihydrolase</fullName>
        <ecNumber evidence="3 4">3.5.3.23</ecNumber>
    </recommendedName>
</protein>
<dbReference type="InterPro" id="IPR007079">
    <property type="entry name" value="SuccinylArg_d-Hdrlase_AstB"/>
</dbReference>
<reference evidence="5 6" key="1">
    <citation type="submission" date="2019-07" db="EMBL/GenBank/DDBJ databases">
        <title>Whole genome shotgun sequence of Aliivibrio fischeri NBRC 101058.</title>
        <authorList>
            <person name="Hosoyama A."/>
            <person name="Uohara A."/>
            <person name="Ohji S."/>
            <person name="Ichikawa N."/>
        </authorList>
    </citation>
    <scope>NUCLEOTIDE SEQUENCE [LARGE SCALE GENOMIC DNA]</scope>
    <source>
        <strain evidence="5 6">NBRC 101058</strain>
    </source>
</reference>
<dbReference type="Gene3D" id="3.75.10.20">
    <property type="entry name" value="Succinylarginine dihydrolase"/>
    <property type="match status" value="1"/>
</dbReference>
<dbReference type="HAMAP" id="MF_01172">
    <property type="entry name" value="AstB"/>
    <property type="match status" value="1"/>
</dbReference>
<gene>
    <name evidence="3 5" type="primary">astB</name>
    <name evidence="5" type="ORF">AFI02nite_02640</name>
</gene>
<feature type="binding site" evidence="3">
    <location>
        <position position="114"/>
    </location>
    <ligand>
        <name>substrate</name>
    </ligand>
</feature>
<dbReference type="GO" id="GO:0019545">
    <property type="term" value="P:L-arginine catabolic process to succinate"/>
    <property type="evidence" value="ECO:0007669"/>
    <property type="project" value="UniProtKB-UniRule"/>
</dbReference>
<dbReference type="Pfam" id="PF04996">
    <property type="entry name" value="AstB"/>
    <property type="match status" value="1"/>
</dbReference>
<comment type="pathway">
    <text evidence="3">Amino-acid degradation; L-arginine degradation via AST pathway; L-glutamate and succinate from L-arginine: step 2/5.</text>
</comment>
<feature type="active site" evidence="3">
    <location>
        <position position="254"/>
    </location>
</feature>
<name>A0A510UCC3_ALIFS</name>
<dbReference type="PANTHER" id="PTHR30420">
    <property type="entry name" value="N-SUCCINYLARGININE DIHYDROLASE"/>
    <property type="match status" value="1"/>
</dbReference>
<feature type="active site" description="Nucleophile" evidence="3">
    <location>
        <position position="372"/>
    </location>
</feature>
<dbReference type="GO" id="GO:0009015">
    <property type="term" value="F:N-succinylarginine dihydrolase activity"/>
    <property type="evidence" value="ECO:0007669"/>
    <property type="project" value="UniProtKB-UniRule"/>
</dbReference>
<dbReference type="UniPathway" id="UPA00185">
    <property type="reaction ID" value="UER00280"/>
</dbReference>